<comment type="caution">
    <text evidence="2">The sequence shown here is derived from an EMBL/GenBank/DDBJ whole genome shotgun (WGS) entry which is preliminary data.</text>
</comment>
<protein>
    <submittedName>
        <fullName evidence="2">Uncharacterized protein</fullName>
    </submittedName>
</protein>
<feature type="compositionally biased region" description="Polar residues" evidence="1">
    <location>
        <begin position="80"/>
        <end position="90"/>
    </location>
</feature>
<feature type="compositionally biased region" description="Low complexity" evidence="1">
    <location>
        <begin position="174"/>
        <end position="183"/>
    </location>
</feature>
<organism evidence="2 3">
    <name type="scientific">Apatococcus fuscideae</name>
    <dbReference type="NCBI Taxonomy" id="2026836"/>
    <lineage>
        <taxon>Eukaryota</taxon>
        <taxon>Viridiplantae</taxon>
        <taxon>Chlorophyta</taxon>
        <taxon>core chlorophytes</taxon>
        <taxon>Trebouxiophyceae</taxon>
        <taxon>Chlorellales</taxon>
        <taxon>Chlorellaceae</taxon>
        <taxon>Apatococcus</taxon>
    </lineage>
</organism>
<dbReference type="EMBL" id="JALJOV010002177">
    <property type="protein sequence ID" value="KAK9833368.1"/>
    <property type="molecule type" value="Genomic_DNA"/>
</dbReference>
<feature type="compositionally biased region" description="Low complexity" evidence="1">
    <location>
        <begin position="365"/>
        <end position="376"/>
    </location>
</feature>
<accession>A0AAW1RIF7</accession>
<dbReference type="Proteomes" id="UP001485043">
    <property type="component" value="Unassembled WGS sequence"/>
</dbReference>
<evidence type="ECO:0000313" key="2">
    <source>
        <dbReference type="EMBL" id="KAK9833368.1"/>
    </source>
</evidence>
<sequence>MDRTFVNSPYDEAFHKTNRLKRKTKVSELPKRSALGRGELERVFRPATFAGLGSPEAHDCYANTQGCRSGPNEHIRKLQRASSQTTEGPRSSSSGSGGQSSEDGEVLASGSRQAQAGRRDRRTSPCRLGSRQGSRQQETPESDVLASIKSRSPAPQCPAQSENQSPETSQEVIQRLQRLLRQQPPASQELGARSFEQGRAAMSQPSTSVDQSPAVEGPSPRASFGPIAAPAAQQELLVVRPQAQPQQGSQTLDERQLLSQMVHGTLQSLMQNPADLLDPGKAGTLDFLLQKGPFETSVSTGGLVRQIRPGHASSPALSNMRLAANGLRPGPALESRQGHDPYVQQASAAAGMGAPPHCHTSEPGPRAATAAPPTSRRLADTHTPCTAKKLRAPPCDTASGKTASKRPTDRRLHVMTDSNAVAASGAPSAQPSISACGHPDAAVLHAAPPGPSDGDEDGFSQGRTHREVAVDKELSSLPAHIWSPQTNAGFSGTQYSCGQDALEPGTGADADVQGPGDAHFEEDGEGSLGSKALALHLAQEDAKLHDREAKEERESQAVLKGLEAEEAVRLAKAAAEDAANVAEVARLQKQDRQRLAAQEKADWAEALRLQREVQAEAEAQRLLRLQEEEEATRLLLQGEGAAVEAEEQARQLELCKAVAKDRLKAIEISAANDGVRKTRSRKFKA</sequence>
<feature type="compositionally biased region" description="Polar residues" evidence="1">
    <location>
        <begin position="158"/>
        <end position="172"/>
    </location>
</feature>
<proteinExistence type="predicted"/>
<name>A0AAW1RIF7_9CHLO</name>
<dbReference type="AlphaFoldDB" id="A0AAW1RIF7"/>
<feature type="region of interest" description="Disordered" evidence="1">
    <location>
        <begin position="63"/>
        <end position="226"/>
    </location>
</feature>
<feature type="region of interest" description="Disordered" evidence="1">
    <location>
        <begin position="326"/>
        <end position="461"/>
    </location>
</feature>
<evidence type="ECO:0000256" key="1">
    <source>
        <dbReference type="SAM" id="MobiDB-lite"/>
    </source>
</evidence>
<evidence type="ECO:0000313" key="3">
    <source>
        <dbReference type="Proteomes" id="UP001485043"/>
    </source>
</evidence>
<keyword evidence="3" id="KW-1185">Reference proteome</keyword>
<reference evidence="2 3" key="1">
    <citation type="journal article" date="2024" name="Nat. Commun.">
        <title>Phylogenomics reveals the evolutionary origins of lichenization in chlorophyte algae.</title>
        <authorList>
            <person name="Puginier C."/>
            <person name="Libourel C."/>
            <person name="Otte J."/>
            <person name="Skaloud P."/>
            <person name="Haon M."/>
            <person name="Grisel S."/>
            <person name="Petersen M."/>
            <person name="Berrin J.G."/>
            <person name="Delaux P.M."/>
            <person name="Dal Grande F."/>
            <person name="Keller J."/>
        </authorList>
    </citation>
    <scope>NUCLEOTIDE SEQUENCE [LARGE SCALE GENOMIC DNA]</scope>
    <source>
        <strain evidence="2 3">SAG 2523</strain>
    </source>
</reference>
<feature type="compositionally biased region" description="Polar residues" evidence="1">
    <location>
        <begin position="416"/>
        <end position="433"/>
    </location>
</feature>
<gene>
    <name evidence="2" type="ORF">WJX84_006227</name>
</gene>